<accession>A0A552UIP9</accession>
<feature type="chain" id="PRO_5021805904" evidence="1">
    <location>
        <begin position="20"/>
        <end position="367"/>
    </location>
</feature>
<dbReference type="PANTHER" id="PTHR34853">
    <property type="match status" value="1"/>
</dbReference>
<dbReference type="Gene3D" id="3.40.50.1820">
    <property type="entry name" value="alpha/beta hydrolase"/>
    <property type="match status" value="2"/>
</dbReference>
<keyword evidence="2" id="KW-0378">Hydrolase</keyword>
<evidence type="ECO:0000313" key="2">
    <source>
        <dbReference type="EMBL" id="TRW18093.1"/>
    </source>
</evidence>
<name>A0A552UIP9_9SPHN</name>
<dbReference type="GO" id="GO:0004806">
    <property type="term" value="F:triacylglycerol lipase activity"/>
    <property type="evidence" value="ECO:0007669"/>
    <property type="project" value="InterPro"/>
</dbReference>
<evidence type="ECO:0000313" key="3">
    <source>
        <dbReference type="Proteomes" id="UP000317894"/>
    </source>
</evidence>
<dbReference type="GO" id="GO:0016042">
    <property type="term" value="P:lipid catabolic process"/>
    <property type="evidence" value="ECO:0007669"/>
    <property type="project" value="InterPro"/>
</dbReference>
<evidence type="ECO:0000256" key="1">
    <source>
        <dbReference type="SAM" id="SignalP"/>
    </source>
</evidence>
<feature type="signal peptide" evidence="1">
    <location>
        <begin position="1"/>
        <end position="19"/>
    </location>
</feature>
<dbReference type="Proteomes" id="UP000317894">
    <property type="component" value="Unassembled WGS sequence"/>
</dbReference>
<dbReference type="PANTHER" id="PTHR34853:SF1">
    <property type="entry name" value="LIPASE 5"/>
    <property type="match status" value="1"/>
</dbReference>
<dbReference type="OrthoDB" id="9955at2"/>
<reference evidence="2 3" key="1">
    <citation type="submission" date="2019-07" db="EMBL/GenBank/DDBJ databases">
        <title>Novel species isolated from glacier.</title>
        <authorList>
            <person name="Liu Q."/>
            <person name="Xin Y.-H."/>
        </authorList>
    </citation>
    <scope>NUCLEOTIDE SEQUENCE [LARGE SCALE GENOMIC DNA]</scope>
    <source>
        <strain evidence="2 3">LB1R16</strain>
    </source>
</reference>
<dbReference type="InterPro" id="IPR029058">
    <property type="entry name" value="AB_hydrolase_fold"/>
</dbReference>
<dbReference type="EMBL" id="VJWA01000001">
    <property type="protein sequence ID" value="TRW18093.1"/>
    <property type="molecule type" value="Genomic_DNA"/>
</dbReference>
<proteinExistence type="predicted"/>
<keyword evidence="3" id="KW-1185">Reference proteome</keyword>
<protein>
    <submittedName>
        <fullName evidence="2">Alpha/beta fold hydrolase</fullName>
    </submittedName>
</protein>
<organism evidence="2 3">
    <name type="scientific">Glacieibacterium frigidum</name>
    <dbReference type="NCBI Taxonomy" id="2593303"/>
    <lineage>
        <taxon>Bacteria</taxon>
        <taxon>Pseudomonadati</taxon>
        <taxon>Pseudomonadota</taxon>
        <taxon>Alphaproteobacteria</taxon>
        <taxon>Sphingomonadales</taxon>
        <taxon>Sphingosinicellaceae</taxon>
        <taxon>Glacieibacterium</taxon>
    </lineage>
</organism>
<dbReference type="PIRSF" id="PIRSF029171">
    <property type="entry name" value="Esterase_LipA"/>
    <property type="match status" value="1"/>
</dbReference>
<dbReference type="Pfam" id="PF03583">
    <property type="entry name" value="LIP"/>
    <property type="match status" value="1"/>
</dbReference>
<dbReference type="SUPFAM" id="SSF53474">
    <property type="entry name" value="alpha/beta-Hydrolases"/>
    <property type="match status" value="1"/>
</dbReference>
<dbReference type="InterPro" id="IPR005152">
    <property type="entry name" value="Lipase_secreted"/>
</dbReference>
<sequence length="367" mass="37833">MMIRIAIIASALVAGGVSAAPGDLVDKVPIAGAPAGAQAWRIRYRSQDEAGRAITVSGAIVVPRGRPARERDIVVWAHGASGVAESCGLSDKPGLFAQIAGLDALLAAGHVVVAPDYQGLGNPGPHPFLVGTAGARSVIDAARAARAMPQARASARYAVFGESLGGFSALWTAAEAARAPELTLVGVAAAAPPTDLKSNLGGGSNALVRAFLTAYTASSWEQVYDLPLTSAVKPRTATLIRNLAKNCVSLDGFKLRTKIGMVRLAGQLRNVDLAANPGWGRIMARNSVPAARLNVPVFVYQGGKDEIVAPAVTRAFVRRLCRTTAVRSVTSPAGDHVSAGKAAAPDAVAWIGDRFAGKLLPSDCARL</sequence>
<gene>
    <name evidence="2" type="ORF">FMM06_08275</name>
</gene>
<dbReference type="AlphaFoldDB" id="A0A552UIP9"/>
<keyword evidence="1" id="KW-0732">Signal</keyword>
<comment type="caution">
    <text evidence="2">The sequence shown here is derived from an EMBL/GenBank/DDBJ whole genome shotgun (WGS) entry which is preliminary data.</text>
</comment>